<gene>
    <name evidence="2" type="ORF">RRG08_000094</name>
</gene>
<name>A0AAE1DQZ7_9GAST</name>
<dbReference type="EMBL" id="JAWDGP010002823">
    <property type="protein sequence ID" value="KAK3779624.1"/>
    <property type="molecule type" value="Genomic_DNA"/>
</dbReference>
<reference evidence="2" key="1">
    <citation type="journal article" date="2023" name="G3 (Bethesda)">
        <title>A reference genome for the long-term kleptoplast-retaining sea slug Elysia crispata morphotype clarki.</title>
        <authorList>
            <person name="Eastman K.E."/>
            <person name="Pendleton A.L."/>
            <person name="Shaikh M.A."/>
            <person name="Suttiyut T."/>
            <person name="Ogas R."/>
            <person name="Tomko P."/>
            <person name="Gavelis G."/>
            <person name="Widhalm J.R."/>
            <person name="Wisecaver J.H."/>
        </authorList>
    </citation>
    <scope>NUCLEOTIDE SEQUENCE</scope>
    <source>
        <strain evidence="2">ECLA1</strain>
    </source>
</reference>
<feature type="chain" id="PRO_5042291636" evidence="1">
    <location>
        <begin position="24"/>
        <end position="414"/>
    </location>
</feature>
<evidence type="ECO:0000256" key="1">
    <source>
        <dbReference type="SAM" id="SignalP"/>
    </source>
</evidence>
<comment type="caution">
    <text evidence="2">The sequence shown here is derived from an EMBL/GenBank/DDBJ whole genome shotgun (WGS) entry which is preliminary data.</text>
</comment>
<sequence>MVKNDFVLTLLTSCLLLHIRSTAQGPTDPRGTASYQRQMATLGAGSGSYGHRRLLQGDFRLASIHWRSVPRWSPEKSYNFPQIDTSSRLLISASYHEHRRRRRSFKPEFPRPDGKKSVGSLLPALWKKKSVWKRSTPDLAKLESKRSHDSTRYYNSRSAFSSSMFMSTMNVLQKLRTSYPQKRSTTNPQRNNAFEKEEGVYQRLSLTDDFRTKTFASYERNLTGPNRVSNQKLNIYQRLLGQVSALDLHGLNRTRSSVVQFYGAFEKKTGLFPPRHSRNRVSGSGVKLKVKVKRDTALITPYCGRRRRNCRFVPVNQCRNICANNTRYEDVSGGSRTKQALHNSLQDVSGGSQTKQALLNTLQDVSDDLRIKLPSHNTLQDVSDDLLLVLPFQCKMDKCENFSDLAKDIDRSTI</sequence>
<dbReference type="AlphaFoldDB" id="A0AAE1DQZ7"/>
<organism evidence="2 3">
    <name type="scientific">Elysia crispata</name>
    <name type="common">lettuce slug</name>
    <dbReference type="NCBI Taxonomy" id="231223"/>
    <lineage>
        <taxon>Eukaryota</taxon>
        <taxon>Metazoa</taxon>
        <taxon>Spiralia</taxon>
        <taxon>Lophotrochozoa</taxon>
        <taxon>Mollusca</taxon>
        <taxon>Gastropoda</taxon>
        <taxon>Heterobranchia</taxon>
        <taxon>Euthyneura</taxon>
        <taxon>Panpulmonata</taxon>
        <taxon>Sacoglossa</taxon>
        <taxon>Placobranchoidea</taxon>
        <taxon>Plakobranchidae</taxon>
        <taxon>Elysia</taxon>
    </lineage>
</organism>
<accession>A0AAE1DQZ7</accession>
<keyword evidence="1" id="KW-0732">Signal</keyword>
<feature type="signal peptide" evidence="1">
    <location>
        <begin position="1"/>
        <end position="23"/>
    </location>
</feature>
<protein>
    <submittedName>
        <fullName evidence="2">Uncharacterized protein</fullName>
    </submittedName>
</protein>
<keyword evidence="3" id="KW-1185">Reference proteome</keyword>
<dbReference type="Proteomes" id="UP001283361">
    <property type="component" value="Unassembled WGS sequence"/>
</dbReference>
<evidence type="ECO:0000313" key="2">
    <source>
        <dbReference type="EMBL" id="KAK3779624.1"/>
    </source>
</evidence>
<evidence type="ECO:0000313" key="3">
    <source>
        <dbReference type="Proteomes" id="UP001283361"/>
    </source>
</evidence>
<proteinExistence type="predicted"/>